<evidence type="ECO:0000313" key="2">
    <source>
        <dbReference type="EMBL" id="MBB2203246.1"/>
    </source>
</evidence>
<gene>
    <name evidence="2" type="ORF">HLH28_16985</name>
</gene>
<dbReference type="EMBL" id="JABEQM010000021">
    <property type="protein sequence ID" value="MBB2203246.1"/>
    <property type="molecule type" value="Genomic_DNA"/>
</dbReference>
<reference evidence="2 3" key="1">
    <citation type="submission" date="2020-04" db="EMBL/GenBank/DDBJ databases">
        <title>Description of novel Gluconacetobacter.</title>
        <authorList>
            <person name="Sombolestani A."/>
        </authorList>
    </citation>
    <scope>NUCLEOTIDE SEQUENCE [LARGE SCALE GENOMIC DNA]</scope>
    <source>
        <strain evidence="2 3">LMG 27802</strain>
    </source>
</reference>
<evidence type="ECO:0000256" key="1">
    <source>
        <dbReference type="SAM" id="MobiDB-lite"/>
    </source>
</evidence>
<name>A0A7W4PQX6_9PROT</name>
<sequence length="54" mass="5794">MRATVAQMAPGSSLPDIIDRAPHRVEAAIRADRPAPARQVRAGTAVTAHRRLPL</sequence>
<dbReference type="RefSeq" id="WP_182961409.1">
    <property type="nucleotide sequence ID" value="NZ_JABEQM010000021.1"/>
</dbReference>
<feature type="region of interest" description="Disordered" evidence="1">
    <location>
        <begin position="33"/>
        <end position="54"/>
    </location>
</feature>
<comment type="caution">
    <text evidence="2">The sequence shown here is derived from an EMBL/GenBank/DDBJ whole genome shotgun (WGS) entry which is preliminary data.</text>
</comment>
<dbReference type="Proteomes" id="UP000578030">
    <property type="component" value="Unassembled WGS sequence"/>
</dbReference>
<evidence type="ECO:0000313" key="3">
    <source>
        <dbReference type="Proteomes" id="UP000578030"/>
    </source>
</evidence>
<protein>
    <submittedName>
        <fullName evidence="2">Uncharacterized protein</fullName>
    </submittedName>
</protein>
<organism evidence="2 3">
    <name type="scientific">Gluconacetobacter tumulisoli</name>
    <dbReference type="NCBI Taxonomy" id="1286189"/>
    <lineage>
        <taxon>Bacteria</taxon>
        <taxon>Pseudomonadati</taxon>
        <taxon>Pseudomonadota</taxon>
        <taxon>Alphaproteobacteria</taxon>
        <taxon>Acetobacterales</taxon>
        <taxon>Acetobacteraceae</taxon>
        <taxon>Gluconacetobacter</taxon>
    </lineage>
</organism>
<proteinExistence type="predicted"/>
<keyword evidence="3" id="KW-1185">Reference proteome</keyword>
<accession>A0A7W4PQX6</accession>
<dbReference type="AlphaFoldDB" id="A0A7W4PQX6"/>